<proteinExistence type="predicted"/>
<reference evidence="2" key="1">
    <citation type="journal article" date="2019" name="Int. J. Syst. Evol. Microbiol.">
        <title>The Global Catalogue of Microorganisms (GCM) 10K type strain sequencing project: providing services to taxonomists for standard genome sequencing and annotation.</title>
        <authorList>
            <consortium name="The Broad Institute Genomics Platform"/>
            <consortium name="The Broad Institute Genome Sequencing Center for Infectious Disease"/>
            <person name="Wu L."/>
            <person name="Ma J."/>
        </authorList>
    </citation>
    <scope>NUCLEOTIDE SEQUENCE [LARGE SCALE GENOMIC DNA]</scope>
    <source>
        <strain evidence="2">JCM 17804</strain>
    </source>
</reference>
<evidence type="ECO:0008006" key="3">
    <source>
        <dbReference type="Google" id="ProtNLM"/>
    </source>
</evidence>
<dbReference type="EMBL" id="BAABGJ010000073">
    <property type="protein sequence ID" value="GAA4351203.1"/>
    <property type="molecule type" value="Genomic_DNA"/>
</dbReference>
<comment type="caution">
    <text evidence="1">The sequence shown here is derived from an EMBL/GenBank/DDBJ whole genome shotgun (WGS) entry which is preliminary data.</text>
</comment>
<sequence length="191" mass="20818">MQEPKEVQRHVTMELVEPKGAVMMVDLSHSLGQHLASAGQAPAHIDDDGALVFMAGESLQAYATVLLDGRLELFAGVGYVSAETLQVIVQADEDCDFDEQEPRHVADVMARWTGEGAQWAVDVDRRTGLMTLSMFVPGIPGDPAEWGPTLDAFRRTADSWMARLHSDPPELMLPQAGAELVDVTSGEFLRC</sequence>
<keyword evidence="2" id="KW-1185">Reference proteome</keyword>
<gene>
    <name evidence="1" type="ORF">GCM10023165_39240</name>
</gene>
<evidence type="ECO:0000313" key="1">
    <source>
        <dbReference type="EMBL" id="GAA4351203.1"/>
    </source>
</evidence>
<organism evidence="1 2">
    <name type="scientific">Variovorax defluvii</name>
    <dbReference type="NCBI Taxonomy" id="913761"/>
    <lineage>
        <taxon>Bacteria</taxon>
        <taxon>Pseudomonadati</taxon>
        <taxon>Pseudomonadota</taxon>
        <taxon>Betaproteobacteria</taxon>
        <taxon>Burkholderiales</taxon>
        <taxon>Comamonadaceae</taxon>
        <taxon>Variovorax</taxon>
    </lineage>
</organism>
<name>A0ABP8I4I6_9BURK</name>
<protein>
    <recommendedName>
        <fullName evidence="3">Tir chaperone family protein CesT</fullName>
    </recommendedName>
</protein>
<dbReference type="Proteomes" id="UP001500975">
    <property type="component" value="Unassembled WGS sequence"/>
</dbReference>
<accession>A0ABP8I4I6</accession>
<evidence type="ECO:0000313" key="2">
    <source>
        <dbReference type="Proteomes" id="UP001500975"/>
    </source>
</evidence>